<dbReference type="Proteomes" id="UP000000226">
    <property type="component" value="Chromosome 4"/>
</dbReference>
<proteinExistence type="predicted"/>
<dbReference type="Gene3D" id="1.20.1280.50">
    <property type="match status" value="1"/>
</dbReference>
<dbReference type="PROSITE" id="PS50181">
    <property type="entry name" value="FBOX"/>
    <property type="match status" value="1"/>
</dbReference>
<dbReference type="SUPFAM" id="SSF52058">
    <property type="entry name" value="L domain-like"/>
    <property type="match status" value="1"/>
</dbReference>
<dbReference type="InterPro" id="IPR053781">
    <property type="entry name" value="F-box_AtFBL13-like"/>
</dbReference>
<dbReference type="SUPFAM" id="SSF81383">
    <property type="entry name" value="F-box domain"/>
    <property type="match status" value="1"/>
</dbReference>
<accession>V7C2D1</accession>
<dbReference type="CDD" id="cd22160">
    <property type="entry name" value="F-box_AtFBL13-like"/>
    <property type="match status" value="1"/>
</dbReference>
<dbReference type="AlphaFoldDB" id="V7C2D1"/>
<dbReference type="OMA" id="HRFACTE"/>
<dbReference type="EMBL" id="CM002291">
    <property type="protein sequence ID" value="ESW24284.1"/>
    <property type="molecule type" value="Genomic_DNA"/>
</dbReference>
<dbReference type="InterPro" id="IPR053197">
    <property type="entry name" value="F-box_SCFL_complex_component"/>
</dbReference>
<keyword evidence="3" id="KW-1185">Reference proteome</keyword>
<dbReference type="Gramene" id="ESW24284">
    <property type="protein sequence ID" value="ESW24284"/>
    <property type="gene ID" value="PHAVU_004G117200g"/>
</dbReference>
<reference evidence="3" key="1">
    <citation type="journal article" date="2014" name="Nat. Genet.">
        <title>A reference genome for common bean and genome-wide analysis of dual domestications.</title>
        <authorList>
            <person name="Schmutz J."/>
            <person name="McClean P.E."/>
            <person name="Mamidi S."/>
            <person name="Wu G.A."/>
            <person name="Cannon S.B."/>
            <person name="Grimwood J."/>
            <person name="Jenkins J."/>
            <person name="Shu S."/>
            <person name="Song Q."/>
            <person name="Chavarro C."/>
            <person name="Torres-Torres M."/>
            <person name="Geffroy V."/>
            <person name="Moghaddam S.M."/>
            <person name="Gao D."/>
            <person name="Abernathy B."/>
            <person name="Barry K."/>
            <person name="Blair M."/>
            <person name="Brick M.A."/>
            <person name="Chovatia M."/>
            <person name="Gepts P."/>
            <person name="Goodstein D.M."/>
            <person name="Gonzales M."/>
            <person name="Hellsten U."/>
            <person name="Hyten D.L."/>
            <person name="Jia G."/>
            <person name="Kelly J.D."/>
            <person name="Kudrna D."/>
            <person name="Lee R."/>
            <person name="Richard M.M."/>
            <person name="Miklas P.N."/>
            <person name="Osorno J.M."/>
            <person name="Rodrigues J."/>
            <person name="Thareau V."/>
            <person name="Urrea C.A."/>
            <person name="Wang M."/>
            <person name="Yu Y."/>
            <person name="Zhang M."/>
            <person name="Wing R.A."/>
            <person name="Cregan P.B."/>
            <person name="Rokhsar D.S."/>
            <person name="Jackson S.A."/>
        </authorList>
    </citation>
    <scope>NUCLEOTIDE SEQUENCE [LARGE SCALE GENOMIC DNA]</scope>
    <source>
        <strain evidence="3">cv. G19833</strain>
    </source>
</reference>
<dbReference type="STRING" id="3885.V7C2D1"/>
<dbReference type="Pfam" id="PF00646">
    <property type="entry name" value="F-box"/>
    <property type="match status" value="1"/>
</dbReference>
<name>V7C2D1_PHAVU</name>
<dbReference type="InterPro" id="IPR001810">
    <property type="entry name" value="F-box_dom"/>
</dbReference>
<evidence type="ECO:0000313" key="3">
    <source>
        <dbReference type="Proteomes" id="UP000000226"/>
    </source>
</evidence>
<organism evidence="2 3">
    <name type="scientific">Phaseolus vulgaris</name>
    <name type="common">Kidney bean</name>
    <name type="synonym">French bean</name>
    <dbReference type="NCBI Taxonomy" id="3885"/>
    <lineage>
        <taxon>Eukaryota</taxon>
        <taxon>Viridiplantae</taxon>
        <taxon>Streptophyta</taxon>
        <taxon>Embryophyta</taxon>
        <taxon>Tracheophyta</taxon>
        <taxon>Spermatophyta</taxon>
        <taxon>Magnoliopsida</taxon>
        <taxon>eudicotyledons</taxon>
        <taxon>Gunneridae</taxon>
        <taxon>Pentapetalae</taxon>
        <taxon>rosids</taxon>
        <taxon>fabids</taxon>
        <taxon>Fabales</taxon>
        <taxon>Fabaceae</taxon>
        <taxon>Papilionoideae</taxon>
        <taxon>50 kb inversion clade</taxon>
        <taxon>NPAAA clade</taxon>
        <taxon>indigoferoid/millettioid clade</taxon>
        <taxon>Phaseoleae</taxon>
        <taxon>Phaseolus</taxon>
    </lineage>
</organism>
<dbReference type="InterPro" id="IPR032675">
    <property type="entry name" value="LRR_dom_sf"/>
</dbReference>
<gene>
    <name evidence="2" type="ORF">PHAVU_004G117200g</name>
</gene>
<protein>
    <recommendedName>
        <fullName evidence="1">F-box domain-containing protein</fullName>
    </recommendedName>
</protein>
<feature type="domain" description="F-box" evidence="1">
    <location>
        <begin position="20"/>
        <end position="73"/>
    </location>
</feature>
<dbReference type="Gene3D" id="3.80.10.10">
    <property type="entry name" value="Ribonuclease Inhibitor"/>
    <property type="match status" value="1"/>
</dbReference>
<dbReference type="OrthoDB" id="1848700at2759"/>
<evidence type="ECO:0000313" key="2">
    <source>
        <dbReference type="EMBL" id="ESW24284.1"/>
    </source>
</evidence>
<dbReference type="PANTHER" id="PTHR34223">
    <property type="entry name" value="OS11G0201299 PROTEIN"/>
    <property type="match status" value="1"/>
</dbReference>
<evidence type="ECO:0000259" key="1">
    <source>
        <dbReference type="PROSITE" id="PS50181"/>
    </source>
</evidence>
<dbReference type="PANTHER" id="PTHR34223:SF51">
    <property type="entry name" value="OS06G0556300 PROTEIN"/>
    <property type="match status" value="1"/>
</dbReference>
<dbReference type="InterPro" id="IPR036047">
    <property type="entry name" value="F-box-like_dom_sf"/>
</dbReference>
<sequence>MSVAKRKRKRGSKKKEKSRDKIISDLPFDILFHILQFMNVKHAVQTSVLSKQWKDLWKGSASFSMNSTDFRRVIDYNRFVSHFFSARDTSITLPKVDVVLHRSSQVQKLNRIITYAALHHVQQITLHLSFYMLDSKFPSFIIQCPSLFYLQISHKHFCHPVLKFPNSLPLPALKVLHLENLCFTASYSDCAEPFSCYNLLHTLILNDCSLHRFDTEELFISNSSISTLSLHHLYRKPYRFLLSTPNLSFLTVMGQSYLCNLSEENIKVGSWLKLFANVKEMTLPAAAIGFILEVLSKHNLVETQIACFPKLESLKLIKDIHSVTSDEAVNTMVRYLHKNSPFARVDFIRSR</sequence>